<dbReference type="VEuPathDB" id="FungiDB:ASPACDRAFT_43198"/>
<dbReference type="SMART" id="SM00906">
    <property type="entry name" value="Fungal_trans"/>
    <property type="match status" value="1"/>
</dbReference>
<accession>A0A1L9WTX0</accession>
<feature type="domain" description="Zn(2)-C6 fungal-type" evidence="8">
    <location>
        <begin position="21"/>
        <end position="50"/>
    </location>
</feature>
<gene>
    <name evidence="9" type="ORF">ASPACDRAFT_43198</name>
</gene>
<dbReference type="InterPro" id="IPR050613">
    <property type="entry name" value="Sec_Metabolite_Reg"/>
</dbReference>
<dbReference type="SMART" id="SM00066">
    <property type="entry name" value="GAL4"/>
    <property type="match status" value="1"/>
</dbReference>
<dbReference type="InterPro" id="IPR007219">
    <property type="entry name" value="XnlR_reg_dom"/>
</dbReference>
<dbReference type="PANTHER" id="PTHR31001:SF45">
    <property type="entry name" value="ZN(II)2CYS6 TRANSCRIPTION FACTOR (EUROFUNG)"/>
    <property type="match status" value="1"/>
</dbReference>
<dbReference type="CDD" id="cd12148">
    <property type="entry name" value="fungal_TF_MHR"/>
    <property type="match status" value="1"/>
</dbReference>
<protein>
    <recommendedName>
        <fullName evidence="8">Zn(2)-C6 fungal-type domain-containing protein</fullName>
    </recommendedName>
</protein>
<keyword evidence="2" id="KW-0479">Metal-binding</keyword>
<dbReference type="Gene3D" id="4.10.240.10">
    <property type="entry name" value="Zn(2)-C6 fungal-type DNA-binding domain"/>
    <property type="match status" value="1"/>
</dbReference>
<keyword evidence="5" id="KW-0804">Transcription</keyword>
<keyword evidence="10" id="KW-1185">Reference proteome</keyword>
<dbReference type="InterPro" id="IPR001138">
    <property type="entry name" value="Zn2Cys6_DnaBD"/>
</dbReference>
<evidence type="ECO:0000313" key="9">
    <source>
        <dbReference type="EMBL" id="OJJ99578.1"/>
    </source>
</evidence>
<dbReference type="GO" id="GO:0009893">
    <property type="term" value="P:positive regulation of metabolic process"/>
    <property type="evidence" value="ECO:0007669"/>
    <property type="project" value="UniProtKB-ARBA"/>
</dbReference>
<evidence type="ECO:0000259" key="8">
    <source>
        <dbReference type="PROSITE" id="PS50048"/>
    </source>
</evidence>
<dbReference type="GO" id="GO:0000981">
    <property type="term" value="F:DNA-binding transcription factor activity, RNA polymerase II-specific"/>
    <property type="evidence" value="ECO:0007669"/>
    <property type="project" value="InterPro"/>
</dbReference>
<dbReference type="PROSITE" id="PS50048">
    <property type="entry name" value="ZN2_CY6_FUNGAL_2"/>
    <property type="match status" value="1"/>
</dbReference>
<proteinExistence type="predicted"/>
<dbReference type="GO" id="GO:0008270">
    <property type="term" value="F:zinc ion binding"/>
    <property type="evidence" value="ECO:0007669"/>
    <property type="project" value="InterPro"/>
</dbReference>
<sequence length="703" mass="79425">MSTPAESPPTAPGFKPHRVLSCVLCQQRKIRCDRKSPCANCLRAGAECVLATRQRRRRFAERDLLERLRHYEDLLRDNNIPFQPLHPSPDDPTSPGEREPSSCRSELERPSDAKPKAVNLWHAMNQRAADATDPDHDDEAFHGGLGQDVSQGVITTVWNQMYQREPNDYLLFGPAATDMDLAAAHPDQAQIFRLWQTYLDNIDPLLKVTHTPTLQSRIIDAAADLAQVPPALEALMLGIYCMALLSCTDEDCQKVLGATRKEKLGSYQLACQQALRRCDVFRSPDRDSLTALFFYLVSIRQDTDPRSLSSMLAVAIRIARRMCLHQETANARYPALEGEMRRRLWWSLILFDSRICEMFDYRTAPLEPTWDCRPPANIHDFDLRPEMMAMPAAHDRPTEAIFTVARSEIADFVRHSPFHLDLTNPLLHRMVGTSEHPSDMAEFENTIERKYLASCSLDNPLQYMVLWTVRGTVAKNYLLEYYTQQAKAREKPTESALDKALEHALTVLDSDTRLMASPFTVGYRWFLLMYFPLPAYIHILQDLRRRSAKQTAAIWESMSENYEARNVGSVATQSSIFVVIARLVLQAWEAREAASPDGFPQPPRMVADIRRRILEMQVSFPGRSNLEPPNSDAIAAGGTQRFSPQMDANMSLGAHGVAGEAEILGSTTRADAIDYASLLGFNQTGIDPNQVYLSPMDWIFAQP</sequence>
<dbReference type="InterPro" id="IPR036864">
    <property type="entry name" value="Zn2-C6_fun-type_DNA-bd_sf"/>
</dbReference>
<dbReference type="Proteomes" id="UP000184546">
    <property type="component" value="Unassembled WGS sequence"/>
</dbReference>
<keyword evidence="6" id="KW-0539">Nucleus</keyword>
<dbReference type="GeneID" id="30975029"/>
<dbReference type="AlphaFoldDB" id="A0A1L9WTX0"/>
<dbReference type="PANTHER" id="PTHR31001">
    <property type="entry name" value="UNCHARACTERIZED TRANSCRIPTIONAL REGULATORY PROTEIN"/>
    <property type="match status" value="1"/>
</dbReference>
<reference evidence="10" key="1">
    <citation type="journal article" date="2017" name="Genome Biol.">
        <title>Comparative genomics reveals high biological diversity and specific adaptations in the industrially and medically important fungal genus Aspergillus.</title>
        <authorList>
            <person name="de Vries R.P."/>
            <person name="Riley R."/>
            <person name="Wiebenga A."/>
            <person name="Aguilar-Osorio G."/>
            <person name="Amillis S."/>
            <person name="Uchima C.A."/>
            <person name="Anderluh G."/>
            <person name="Asadollahi M."/>
            <person name="Askin M."/>
            <person name="Barry K."/>
            <person name="Battaglia E."/>
            <person name="Bayram O."/>
            <person name="Benocci T."/>
            <person name="Braus-Stromeyer S.A."/>
            <person name="Caldana C."/>
            <person name="Canovas D."/>
            <person name="Cerqueira G.C."/>
            <person name="Chen F."/>
            <person name="Chen W."/>
            <person name="Choi C."/>
            <person name="Clum A."/>
            <person name="Dos Santos R.A."/>
            <person name="Damasio A.R."/>
            <person name="Diallinas G."/>
            <person name="Emri T."/>
            <person name="Fekete E."/>
            <person name="Flipphi M."/>
            <person name="Freyberg S."/>
            <person name="Gallo A."/>
            <person name="Gournas C."/>
            <person name="Habgood R."/>
            <person name="Hainaut M."/>
            <person name="Harispe M.L."/>
            <person name="Henrissat B."/>
            <person name="Hilden K.S."/>
            <person name="Hope R."/>
            <person name="Hossain A."/>
            <person name="Karabika E."/>
            <person name="Karaffa L."/>
            <person name="Karanyi Z."/>
            <person name="Krasevec N."/>
            <person name="Kuo A."/>
            <person name="Kusch H."/>
            <person name="LaButti K."/>
            <person name="Lagendijk E.L."/>
            <person name="Lapidus A."/>
            <person name="Levasseur A."/>
            <person name="Lindquist E."/>
            <person name="Lipzen A."/>
            <person name="Logrieco A.F."/>
            <person name="MacCabe A."/>
            <person name="Maekelae M.R."/>
            <person name="Malavazi I."/>
            <person name="Melin P."/>
            <person name="Meyer V."/>
            <person name="Mielnichuk N."/>
            <person name="Miskei M."/>
            <person name="Molnar A.P."/>
            <person name="Mule G."/>
            <person name="Ngan C.Y."/>
            <person name="Orejas M."/>
            <person name="Orosz E."/>
            <person name="Ouedraogo J.P."/>
            <person name="Overkamp K.M."/>
            <person name="Park H.-S."/>
            <person name="Perrone G."/>
            <person name="Piumi F."/>
            <person name="Punt P.J."/>
            <person name="Ram A.F."/>
            <person name="Ramon A."/>
            <person name="Rauscher S."/>
            <person name="Record E."/>
            <person name="Riano-Pachon D.M."/>
            <person name="Robert V."/>
            <person name="Roehrig J."/>
            <person name="Ruller R."/>
            <person name="Salamov A."/>
            <person name="Salih N.S."/>
            <person name="Samson R.A."/>
            <person name="Sandor E."/>
            <person name="Sanguinetti M."/>
            <person name="Schuetze T."/>
            <person name="Sepcic K."/>
            <person name="Shelest E."/>
            <person name="Sherlock G."/>
            <person name="Sophianopoulou V."/>
            <person name="Squina F.M."/>
            <person name="Sun H."/>
            <person name="Susca A."/>
            <person name="Todd R.B."/>
            <person name="Tsang A."/>
            <person name="Unkles S.E."/>
            <person name="van de Wiele N."/>
            <person name="van Rossen-Uffink D."/>
            <person name="Oliveira J.V."/>
            <person name="Vesth T.C."/>
            <person name="Visser J."/>
            <person name="Yu J.-H."/>
            <person name="Zhou M."/>
            <person name="Andersen M.R."/>
            <person name="Archer D.B."/>
            <person name="Baker S.E."/>
            <person name="Benoit I."/>
            <person name="Brakhage A.A."/>
            <person name="Braus G.H."/>
            <person name="Fischer R."/>
            <person name="Frisvad J.C."/>
            <person name="Goldman G.H."/>
            <person name="Houbraken J."/>
            <person name="Oakley B."/>
            <person name="Pocsi I."/>
            <person name="Scazzocchio C."/>
            <person name="Seiboth B."/>
            <person name="vanKuyk P.A."/>
            <person name="Wortman J."/>
            <person name="Dyer P.S."/>
            <person name="Grigoriev I.V."/>
        </authorList>
    </citation>
    <scope>NUCLEOTIDE SEQUENCE [LARGE SCALE GENOMIC DNA]</scope>
    <source>
        <strain evidence="10">ATCC 16872 / CBS 172.66 / WB 5094</strain>
    </source>
</reference>
<evidence type="ECO:0000313" key="10">
    <source>
        <dbReference type="Proteomes" id="UP000184546"/>
    </source>
</evidence>
<evidence type="ECO:0000256" key="6">
    <source>
        <dbReference type="ARBA" id="ARBA00023242"/>
    </source>
</evidence>
<organism evidence="9 10">
    <name type="scientific">Aspergillus aculeatus (strain ATCC 16872 / CBS 172.66 / WB 5094)</name>
    <dbReference type="NCBI Taxonomy" id="690307"/>
    <lineage>
        <taxon>Eukaryota</taxon>
        <taxon>Fungi</taxon>
        <taxon>Dikarya</taxon>
        <taxon>Ascomycota</taxon>
        <taxon>Pezizomycotina</taxon>
        <taxon>Eurotiomycetes</taxon>
        <taxon>Eurotiomycetidae</taxon>
        <taxon>Eurotiales</taxon>
        <taxon>Aspergillaceae</taxon>
        <taxon>Aspergillus</taxon>
        <taxon>Aspergillus subgen. Circumdati</taxon>
    </lineage>
</organism>
<evidence type="ECO:0000256" key="2">
    <source>
        <dbReference type="ARBA" id="ARBA00022723"/>
    </source>
</evidence>
<dbReference type="RefSeq" id="XP_020055918.1">
    <property type="nucleotide sequence ID" value="XM_020201215.1"/>
</dbReference>
<dbReference type="CDD" id="cd00067">
    <property type="entry name" value="GAL4"/>
    <property type="match status" value="1"/>
</dbReference>
<keyword evidence="3" id="KW-0805">Transcription regulation</keyword>
<dbReference type="STRING" id="690307.A0A1L9WTX0"/>
<dbReference type="SUPFAM" id="SSF57701">
    <property type="entry name" value="Zn2/Cys6 DNA-binding domain"/>
    <property type="match status" value="1"/>
</dbReference>
<evidence type="ECO:0000256" key="4">
    <source>
        <dbReference type="ARBA" id="ARBA00023125"/>
    </source>
</evidence>
<dbReference type="Pfam" id="PF00172">
    <property type="entry name" value="Zn_clus"/>
    <property type="match status" value="1"/>
</dbReference>
<dbReference type="Pfam" id="PF04082">
    <property type="entry name" value="Fungal_trans"/>
    <property type="match status" value="1"/>
</dbReference>
<evidence type="ECO:0000256" key="5">
    <source>
        <dbReference type="ARBA" id="ARBA00023163"/>
    </source>
</evidence>
<keyword evidence="4" id="KW-0238">DNA-binding</keyword>
<feature type="compositionally biased region" description="Basic and acidic residues" evidence="7">
    <location>
        <begin position="96"/>
        <end position="114"/>
    </location>
</feature>
<dbReference type="GO" id="GO:0005634">
    <property type="term" value="C:nucleus"/>
    <property type="evidence" value="ECO:0007669"/>
    <property type="project" value="UniProtKB-SubCell"/>
</dbReference>
<name>A0A1L9WTX0_ASPA1</name>
<dbReference type="OMA" id="WDCKLPL"/>
<dbReference type="GO" id="GO:0006351">
    <property type="term" value="P:DNA-templated transcription"/>
    <property type="evidence" value="ECO:0007669"/>
    <property type="project" value="InterPro"/>
</dbReference>
<dbReference type="OrthoDB" id="2269373at2759"/>
<evidence type="ECO:0000256" key="7">
    <source>
        <dbReference type="SAM" id="MobiDB-lite"/>
    </source>
</evidence>
<feature type="region of interest" description="Disordered" evidence="7">
    <location>
        <begin position="78"/>
        <end position="114"/>
    </location>
</feature>
<dbReference type="GO" id="GO:0003677">
    <property type="term" value="F:DNA binding"/>
    <property type="evidence" value="ECO:0007669"/>
    <property type="project" value="UniProtKB-KW"/>
</dbReference>
<comment type="subcellular location">
    <subcellularLocation>
        <location evidence="1">Nucleus</location>
    </subcellularLocation>
</comment>
<evidence type="ECO:0000256" key="1">
    <source>
        <dbReference type="ARBA" id="ARBA00004123"/>
    </source>
</evidence>
<evidence type="ECO:0000256" key="3">
    <source>
        <dbReference type="ARBA" id="ARBA00023015"/>
    </source>
</evidence>
<dbReference type="EMBL" id="KV878977">
    <property type="protein sequence ID" value="OJJ99578.1"/>
    <property type="molecule type" value="Genomic_DNA"/>
</dbReference>